<evidence type="ECO:0000256" key="7">
    <source>
        <dbReference type="SAM" id="MobiDB-lite"/>
    </source>
</evidence>
<evidence type="ECO:0000256" key="2">
    <source>
        <dbReference type="ARBA" id="ARBA00022771"/>
    </source>
</evidence>
<keyword evidence="1" id="KW-0479">Metal-binding</keyword>
<dbReference type="PANTHER" id="PTHR33418">
    <property type="entry name" value="HELICASE-ASSOCIATED"/>
    <property type="match status" value="1"/>
</dbReference>
<evidence type="ECO:0000256" key="5">
    <source>
        <dbReference type="PROSITE-ProRule" id="PRU00035"/>
    </source>
</evidence>
<dbReference type="InterPro" id="IPR001965">
    <property type="entry name" value="Znf_PHD"/>
</dbReference>
<feature type="region of interest" description="Disordered" evidence="7">
    <location>
        <begin position="27"/>
        <end position="67"/>
    </location>
</feature>
<feature type="region of interest" description="Disordered" evidence="7">
    <location>
        <begin position="1226"/>
        <end position="1254"/>
    </location>
</feature>
<evidence type="ECO:0000259" key="13">
    <source>
        <dbReference type="PROSITE" id="PS51294"/>
    </source>
</evidence>
<dbReference type="InterPro" id="IPR001005">
    <property type="entry name" value="SANT/Myb"/>
</dbReference>
<feature type="domain" description="SANT" evidence="12">
    <location>
        <begin position="391"/>
        <end position="443"/>
    </location>
</feature>
<dbReference type="InterPro" id="IPR001487">
    <property type="entry name" value="Bromodomain"/>
</dbReference>
<dbReference type="SMART" id="SM00717">
    <property type="entry name" value="SANT"/>
    <property type="match status" value="1"/>
</dbReference>
<dbReference type="SUPFAM" id="SSF57903">
    <property type="entry name" value="FYVE/PHD zinc finger"/>
    <property type="match status" value="1"/>
</dbReference>
<feature type="compositionally biased region" description="Acidic residues" evidence="7">
    <location>
        <begin position="782"/>
        <end position="808"/>
    </location>
</feature>
<dbReference type="GO" id="GO:0008270">
    <property type="term" value="F:zinc ion binding"/>
    <property type="evidence" value="ECO:0007669"/>
    <property type="project" value="UniProtKB-KW"/>
</dbReference>
<evidence type="ECO:0000259" key="10">
    <source>
        <dbReference type="PROSITE" id="PS50090"/>
    </source>
</evidence>
<organism evidence="14 15">
    <name type="scientific">Stephanodiscus triporus</name>
    <dbReference type="NCBI Taxonomy" id="2934178"/>
    <lineage>
        <taxon>Eukaryota</taxon>
        <taxon>Sar</taxon>
        <taxon>Stramenopiles</taxon>
        <taxon>Ochrophyta</taxon>
        <taxon>Bacillariophyta</taxon>
        <taxon>Coscinodiscophyceae</taxon>
        <taxon>Thalassiosirophycidae</taxon>
        <taxon>Stephanodiscales</taxon>
        <taxon>Stephanodiscaceae</taxon>
        <taxon>Stephanodiscus</taxon>
    </lineage>
</organism>
<comment type="caution">
    <text evidence="14">The sequence shown here is derived from an EMBL/GenBank/DDBJ whole genome shotgun (WGS) entry which is preliminary data.</text>
</comment>
<feature type="domain" description="PHD-type" evidence="9">
    <location>
        <begin position="506"/>
        <end position="560"/>
    </location>
</feature>
<dbReference type="CDD" id="cd04369">
    <property type="entry name" value="Bromodomain"/>
    <property type="match status" value="1"/>
</dbReference>
<feature type="domain" description="Bromo" evidence="8">
    <location>
        <begin position="610"/>
        <end position="699"/>
    </location>
</feature>
<dbReference type="SUPFAM" id="SSF47370">
    <property type="entry name" value="Bromodomain"/>
    <property type="match status" value="1"/>
</dbReference>
<dbReference type="PROSITE" id="PS50157">
    <property type="entry name" value="ZINC_FINGER_C2H2_2"/>
    <property type="match status" value="1"/>
</dbReference>
<dbReference type="SMART" id="SM00297">
    <property type="entry name" value="BROMO"/>
    <property type="match status" value="1"/>
</dbReference>
<dbReference type="PANTHER" id="PTHR33418:SF1">
    <property type="entry name" value="HELICASE-ASSOCIATED DOMAIN-CONTAINING PROTEIN"/>
    <property type="match status" value="1"/>
</dbReference>
<evidence type="ECO:0000259" key="12">
    <source>
        <dbReference type="PROSITE" id="PS51293"/>
    </source>
</evidence>
<dbReference type="Pfam" id="PF00249">
    <property type="entry name" value="Myb_DNA-binding"/>
    <property type="match status" value="1"/>
</dbReference>
<reference evidence="14 15" key="1">
    <citation type="submission" date="2024-10" db="EMBL/GenBank/DDBJ databases">
        <title>Updated reference genomes for cyclostephanoid diatoms.</title>
        <authorList>
            <person name="Roberts W.R."/>
            <person name="Alverson A.J."/>
        </authorList>
    </citation>
    <scope>NUCLEOTIDE SEQUENCE [LARGE SCALE GENOMIC DNA]</scope>
    <source>
        <strain evidence="14 15">AJA276-08</strain>
    </source>
</reference>
<dbReference type="PROSITE" id="PS51293">
    <property type="entry name" value="SANT"/>
    <property type="match status" value="1"/>
</dbReference>
<dbReference type="EMBL" id="JALLAZ020000985">
    <property type="protein sequence ID" value="KAL3783150.1"/>
    <property type="molecule type" value="Genomic_DNA"/>
</dbReference>
<feature type="domain" description="HTH myb-type" evidence="13">
    <location>
        <begin position="394"/>
        <end position="443"/>
    </location>
</feature>
<dbReference type="InterPro" id="IPR036427">
    <property type="entry name" value="Bromodomain-like_sf"/>
</dbReference>
<gene>
    <name evidence="14" type="ORF">ACHAW5_002174</name>
</gene>
<dbReference type="SUPFAM" id="SSF46689">
    <property type="entry name" value="Homeodomain-like"/>
    <property type="match status" value="1"/>
</dbReference>
<feature type="compositionally biased region" description="Low complexity" evidence="7">
    <location>
        <begin position="159"/>
        <end position="168"/>
    </location>
</feature>
<feature type="compositionally biased region" description="Low complexity" evidence="7">
    <location>
        <begin position="1239"/>
        <end position="1248"/>
    </location>
</feature>
<dbReference type="InterPro" id="IPR017884">
    <property type="entry name" value="SANT_dom"/>
</dbReference>
<feature type="compositionally biased region" description="Polar residues" evidence="7">
    <location>
        <begin position="760"/>
        <end position="772"/>
    </location>
</feature>
<keyword evidence="15" id="KW-1185">Reference proteome</keyword>
<dbReference type="Pfam" id="PF03457">
    <property type="entry name" value="HA"/>
    <property type="match status" value="1"/>
</dbReference>
<dbReference type="Pfam" id="PF00439">
    <property type="entry name" value="Bromodomain"/>
    <property type="match status" value="1"/>
</dbReference>
<feature type="region of interest" description="Disordered" evidence="7">
    <location>
        <begin position="449"/>
        <end position="506"/>
    </location>
</feature>
<feature type="region of interest" description="Disordered" evidence="7">
    <location>
        <begin position="749"/>
        <end position="830"/>
    </location>
</feature>
<dbReference type="Gene3D" id="3.30.40.10">
    <property type="entry name" value="Zinc/RING finger domain, C3HC4 (zinc finger)"/>
    <property type="match status" value="1"/>
</dbReference>
<sequence length="1722" mass="194219">MVFGFSSSNWLNFASVGSMVRSARSTRGGGFIIGNNDPDDEDEQGTTPDPPPISYDEDNNDPQSTIPSEVFATPRCICPSCEKVLSSMRSLFGHCGRAHRTAINQDMIKYMCPFCDASDEVFGTTAELEHHVLGFHPTCTLVMTLTENLTPGSSNLKNTPSPTSPSSTDALAKLKRKTRYQSDNKSSSKQLLCKCPSCDKILPPQGIIGHFGRVHSGQLGGKIATFEWKNVSYTCPFCAEDSVVSLRTFRTIALAEAHVCKSHPNCRLIIPNSLSSTPKISPPSTKQDLPMRKSQRRIQRSSMLDEYIDDDLVGASKSQQGRWLVVKEGVVPREDESKLLYKCPDCNKTNLTKHGLHAHYGMKHGGAADFAKVKVIRPKVSKSKKNGVVSNGIGQWSEEEHEAFLEGYKKYGNRWTQISAEYVPTRDAKQVGSHALNYFTSRGEWHNVGVRRTGSSGDKQPGAISTPMGEDDDKEEEASDADAGRESDDEENEANSASSDSDDGNSSHCICCFEGGNIVCCSKCPRAYHPKCLAKDRLYGGGVNVDLLPHDWQCHRCKKDVEITSGEEIPQYAFGNKKIRTAYAEFKDCSDYNSCCTLLSNLLDILRKLMSYDYGYVFAEPVNVEGVPDYLEIIQTPMDYGTVIERLEGGNYVDLITSDDVSRDDENSTMEEILVHVLCDIERVSHNCQLYNKKGSSIYRIGDVHAHKWSAYFNEYICQKLPENVDRDLTLFRRNCRLQRYEKNSSKLHVKKEGKIGKLSTPSPATHRNIVTHSRKRKTFEELEEDAEDDQEDEEEDEEDGHGDDDEEECHRSPKRNKHEESQAGHSSAVILTEEQLRSLEYVFFSSASKLREEADELDACSPFSLVDCSPSTNNDESNSSPSALPGTPPGDRDGLALTNVIKNDLQDKLGLKPDVSSSGGGNTTSLLVLASCSALIGNGVDVINEDKVSINTAQNHSEITPRNDKILAQNALDCSTHPGTTFQKQWFERLNELKRYKVAHGTAVASATITGKLYHWRLRQRKRYHLTLHRLPHLKTDVHAQDESNGGNQNDKQWLLTMPEMKGIFSLSASCETSKENAPKLLLLERKDVELDEKTVEFIRKKRQDQLYCPPLSYFAPYGTKVAVSQQHSSRHLNSLFWDECLEELRFFEGEHQHTLVPRDFPHNSYLPIWVEIQRAKYLLQSTGLFSGLTGAQMLVLDELNLCDFSSLPTTVALLKADSRATPDGAIVGSSPEKGIAKKGSGKNNSKNGERKSWSTNFENFKSWSQDLPENKAKACELLPRLNWPLYSWCWRQCNSSSAILCGTPNIIGVNMTVKKLSMLSSSGFFHAFPYNDMKSGLVCEDDYEGCEAFDSTFELLEEISIKYGTTHIPDWYECDKALRMWLLALESSFSSLVKGGPCVLSVQQIEKLILIGFCRDRDWLPNLSRGDVVWFKMLQELKTHLELFGVCHVSSDFPRLHRWIAEQKDLFLQSRTMVGRDAMNPSRLKLLKEAGIDFFTGECLPGEHDFQEFDILTASPAETFPVHERVTNVNLFSFDSYWNNHECLEKFEKLKAINGHSLILASDDEDVYVWFMEKRGKILLSEIDSGLFSHSVLQYITTTVKDDVSKVEIVEVDRSMFLWLHYYERLLIFKAREGHCKVPNEYPDMPLRRWLSQQHDLLHLYSVNRSIDLRPVQLKLLHTIGVHGRKQQEKSLTLSSRVLKRKCPSRKKVKQFYLDKSKNT</sequence>
<evidence type="ECO:0000259" key="11">
    <source>
        <dbReference type="PROSITE" id="PS50157"/>
    </source>
</evidence>
<dbReference type="Gene3D" id="1.20.920.10">
    <property type="entry name" value="Bromodomain-like"/>
    <property type="match status" value="1"/>
</dbReference>
<dbReference type="PROSITE" id="PS50016">
    <property type="entry name" value="ZF_PHD_2"/>
    <property type="match status" value="1"/>
</dbReference>
<feature type="compositionally biased region" description="Low complexity" evidence="7">
    <location>
        <begin position="494"/>
        <end position="506"/>
    </location>
</feature>
<dbReference type="InterPro" id="IPR013083">
    <property type="entry name" value="Znf_RING/FYVE/PHD"/>
</dbReference>
<dbReference type="PROSITE" id="PS50014">
    <property type="entry name" value="BROMODOMAIN_2"/>
    <property type="match status" value="1"/>
</dbReference>
<feature type="domain" description="Myb-like" evidence="10">
    <location>
        <begin position="394"/>
        <end position="439"/>
    </location>
</feature>
<dbReference type="InterPro" id="IPR017930">
    <property type="entry name" value="Myb_dom"/>
</dbReference>
<feature type="region of interest" description="Disordered" evidence="7">
    <location>
        <begin position="871"/>
        <end position="896"/>
    </location>
</feature>
<dbReference type="SMART" id="SM00355">
    <property type="entry name" value="ZnF_C2H2"/>
    <property type="match status" value="4"/>
</dbReference>
<feature type="compositionally biased region" description="Acidic residues" evidence="7">
    <location>
        <begin position="469"/>
        <end position="480"/>
    </location>
</feature>
<dbReference type="InterPro" id="IPR005114">
    <property type="entry name" value="Helicase_assoc"/>
</dbReference>
<evidence type="ECO:0000259" key="9">
    <source>
        <dbReference type="PROSITE" id="PS50016"/>
    </source>
</evidence>
<feature type="region of interest" description="Disordered" evidence="7">
    <location>
        <begin position="151"/>
        <end position="170"/>
    </location>
</feature>
<accession>A0ABD3P9R3</accession>
<dbReference type="InterPro" id="IPR019787">
    <property type="entry name" value="Znf_PHD-finger"/>
</dbReference>
<proteinExistence type="predicted"/>
<evidence type="ECO:0000256" key="3">
    <source>
        <dbReference type="ARBA" id="ARBA00022833"/>
    </source>
</evidence>
<dbReference type="PROSITE" id="PS01359">
    <property type="entry name" value="ZF_PHD_1"/>
    <property type="match status" value="1"/>
</dbReference>
<dbReference type="InterPro" id="IPR009057">
    <property type="entry name" value="Homeodomain-like_sf"/>
</dbReference>
<evidence type="ECO:0000256" key="1">
    <source>
        <dbReference type="ARBA" id="ARBA00022723"/>
    </source>
</evidence>
<evidence type="ECO:0000256" key="4">
    <source>
        <dbReference type="ARBA" id="ARBA00023117"/>
    </source>
</evidence>
<dbReference type="CDD" id="cd00167">
    <property type="entry name" value="SANT"/>
    <property type="match status" value="1"/>
</dbReference>
<evidence type="ECO:0000256" key="6">
    <source>
        <dbReference type="PROSITE-ProRule" id="PRU00042"/>
    </source>
</evidence>
<feature type="compositionally biased region" description="Polar residues" evidence="7">
    <location>
        <begin position="871"/>
        <end position="883"/>
    </location>
</feature>
<evidence type="ECO:0000259" key="8">
    <source>
        <dbReference type="PROSITE" id="PS50014"/>
    </source>
</evidence>
<keyword evidence="4 5" id="KW-0103">Bromodomain</keyword>
<evidence type="ECO:0000313" key="15">
    <source>
        <dbReference type="Proteomes" id="UP001530315"/>
    </source>
</evidence>
<dbReference type="SMART" id="SM00249">
    <property type="entry name" value="PHD"/>
    <property type="match status" value="1"/>
</dbReference>
<dbReference type="PRINTS" id="PR00503">
    <property type="entry name" value="BROMODOMAIN"/>
</dbReference>
<dbReference type="InterPro" id="IPR011011">
    <property type="entry name" value="Znf_FYVE_PHD"/>
</dbReference>
<keyword evidence="3" id="KW-0862">Zinc</keyword>
<dbReference type="PROSITE" id="PS51294">
    <property type="entry name" value="HTH_MYB"/>
    <property type="match status" value="1"/>
</dbReference>
<dbReference type="PROSITE" id="PS50090">
    <property type="entry name" value="MYB_LIKE"/>
    <property type="match status" value="1"/>
</dbReference>
<evidence type="ECO:0000313" key="14">
    <source>
        <dbReference type="EMBL" id="KAL3783150.1"/>
    </source>
</evidence>
<protein>
    <submittedName>
        <fullName evidence="14">Uncharacterized protein</fullName>
    </submittedName>
</protein>
<dbReference type="InterPro" id="IPR019786">
    <property type="entry name" value="Zinc_finger_PHD-type_CS"/>
</dbReference>
<dbReference type="Proteomes" id="UP001530315">
    <property type="component" value="Unassembled WGS sequence"/>
</dbReference>
<keyword evidence="2 6" id="KW-0863">Zinc-finger</keyword>
<dbReference type="Gene3D" id="1.10.10.60">
    <property type="entry name" value="Homeodomain-like"/>
    <property type="match status" value="1"/>
</dbReference>
<name>A0ABD3P9R3_9STRA</name>
<feature type="domain" description="C2H2-type" evidence="11">
    <location>
        <begin position="341"/>
        <end position="369"/>
    </location>
</feature>
<dbReference type="InterPro" id="IPR013087">
    <property type="entry name" value="Znf_C2H2_type"/>
</dbReference>